<accession>A0ACC3SHV5</accession>
<keyword evidence="2" id="KW-1185">Reference proteome</keyword>
<gene>
    <name evidence="1" type="ORF">M8818_002819</name>
</gene>
<evidence type="ECO:0000313" key="1">
    <source>
        <dbReference type="EMBL" id="KAK8213517.1"/>
    </source>
</evidence>
<sequence length="158" mass="17143">MIGSDSTSVVTDISSNQGRKQTSVALRGSAAAVVTRPEEPYIGGLPLGAVWNKAKRKFASADDEVRGSRDVDRRARADGAHSSTARRPSTRRIDSRSIGPKLFRSNITPALSSPRSTPFTCTSAFHTFLPHRSSSELRKGHPYQLLRSSIAAIARRIV</sequence>
<name>A0ACC3SHV5_9PEZI</name>
<protein>
    <submittedName>
        <fullName evidence="1">Uncharacterized protein</fullName>
    </submittedName>
</protein>
<dbReference type="Proteomes" id="UP001320706">
    <property type="component" value="Unassembled WGS sequence"/>
</dbReference>
<organism evidence="1 2">
    <name type="scientific">Zalaria obscura</name>
    <dbReference type="NCBI Taxonomy" id="2024903"/>
    <lineage>
        <taxon>Eukaryota</taxon>
        <taxon>Fungi</taxon>
        <taxon>Dikarya</taxon>
        <taxon>Ascomycota</taxon>
        <taxon>Pezizomycotina</taxon>
        <taxon>Dothideomycetes</taxon>
        <taxon>Dothideomycetidae</taxon>
        <taxon>Dothideales</taxon>
        <taxon>Zalariaceae</taxon>
        <taxon>Zalaria</taxon>
    </lineage>
</organism>
<reference evidence="1" key="1">
    <citation type="submission" date="2024-02" db="EMBL/GenBank/DDBJ databases">
        <title>Metagenome Assembled Genome of Zalaria obscura JY119.</title>
        <authorList>
            <person name="Vighnesh L."/>
            <person name="Jagadeeshwari U."/>
            <person name="Venkata Ramana C."/>
            <person name="Sasikala C."/>
        </authorList>
    </citation>
    <scope>NUCLEOTIDE SEQUENCE</scope>
    <source>
        <strain evidence="1">JY119</strain>
    </source>
</reference>
<proteinExistence type="predicted"/>
<dbReference type="EMBL" id="JAMKPW020000011">
    <property type="protein sequence ID" value="KAK8213517.1"/>
    <property type="molecule type" value="Genomic_DNA"/>
</dbReference>
<comment type="caution">
    <text evidence="1">The sequence shown here is derived from an EMBL/GenBank/DDBJ whole genome shotgun (WGS) entry which is preliminary data.</text>
</comment>
<evidence type="ECO:0000313" key="2">
    <source>
        <dbReference type="Proteomes" id="UP001320706"/>
    </source>
</evidence>